<dbReference type="SUPFAM" id="SSF55729">
    <property type="entry name" value="Acyl-CoA N-acyltransferases (Nat)"/>
    <property type="match status" value="1"/>
</dbReference>
<dbReference type="GO" id="GO:0016747">
    <property type="term" value="F:acyltransferase activity, transferring groups other than amino-acyl groups"/>
    <property type="evidence" value="ECO:0007669"/>
    <property type="project" value="InterPro"/>
</dbReference>
<dbReference type="CDD" id="cd04301">
    <property type="entry name" value="NAT_SF"/>
    <property type="match status" value="1"/>
</dbReference>
<keyword evidence="5" id="KW-1185">Reference proteome</keyword>
<dbReference type="Proteomes" id="UP000238338">
    <property type="component" value="Unassembled WGS sequence"/>
</dbReference>
<proteinExistence type="predicted"/>
<dbReference type="EMBL" id="PVEP01000002">
    <property type="protein sequence ID" value="PQV57545.1"/>
    <property type="molecule type" value="Genomic_DNA"/>
</dbReference>
<accession>A0A2S8S9P9</accession>
<dbReference type="InterPro" id="IPR050832">
    <property type="entry name" value="Bact_Acetyltransf"/>
</dbReference>
<organism evidence="4 5">
    <name type="scientific">Albidovulum denitrificans</name>
    <dbReference type="NCBI Taxonomy" id="404881"/>
    <lineage>
        <taxon>Bacteria</taxon>
        <taxon>Pseudomonadati</taxon>
        <taxon>Pseudomonadota</taxon>
        <taxon>Alphaproteobacteria</taxon>
        <taxon>Rhodobacterales</taxon>
        <taxon>Paracoccaceae</taxon>
        <taxon>Albidovulum</taxon>
    </lineage>
</organism>
<evidence type="ECO:0000259" key="3">
    <source>
        <dbReference type="PROSITE" id="PS51186"/>
    </source>
</evidence>
<dbReference type="InterPro" id="IPR000182">
    <property type="entry name" value="GNAT_dom"/>
</dbReference>
<gene>
    <name evidence="4" type="ORF">LX70_01351</name>
</gene>
<keyword evidence="2" id="KW-0012">Acyltransferase</keyword>
<dbReference type="AlphaFoldDB" id="A0A2S8S9P9"/>
<evidence type="ECO:0000256" key="2">
    <source>
        <dbReference type="ARBA" id="ARBA00023315"/>
    </source>
</evidence>
<keyword evidence="1 4" id="KW-0808">Transferase</keyword>
<dbReference type="Pfam" id="PF00583">
    <property type="entry name" value="Acetyltransf_1"/>
    <property type="match status" value="1"/>
</dbReference>
<evidence type="ECO:0000313" key="4">
    <source>
        <dbReference type="EMBL" id="PQV57545.1"/>
    </source>
</evidence>
<dbReference type="PANTHER" id="PTHR43877">
    <property type="entry name" value="AMINOALKYLPHOSPHONATE N-ACETYLTRANSFERASE-RELATED-RELATED"/>
    <property type="match status" value="1"/>
</dbReference>
<name>A0A2S8S9P9_9RHOB</name>
<reference evidence="4 5" key="1">
    <citation type="submission" date="2018-02" db="EMBL/GenBank/DDBJ databases">
        <title>Genomic Encyclopedia of Archaeal and Bacterial Type Strains, Phase II (KMG-II): from individual species to whole genera.</title>
        <authorList>
            <person name="Goeker M."/>
        </authorList>
    </citation>
    <scope>NUCLEOTIDE SEQUENCE [LARGE SCALE GENOMIC DNA]</scope>
    <source>
        <strain evidence="4 5">DSM 18921</strain>
    </source>
</reference>
<dbReference type="PANTHER" id="PTHR43877:SF1">
    <property type="entry name" value="ACETYLTRANSFERASE"/>
    <property type="match status" value="1"/>
</dbReference>
<dbReference type="InterPro" id="IPR016181">
    <property type="entry name" value="Acyl_CoA_acyltransferase"/>
</dbReference>
<comment type="caution">
    <text evidence="4">The sequence shown here is derived from an EMBL/GenBank/DDBJ whole genome shotgun (WGS) entry which is preliminary data.</text>
</comment>
<sequence length="165" mass="17418">MGLQARLRTGLTATLRAALARHLRGLDPLSRLNRFFAPAPDGMIDAYIREAAPLFVVTAEEDGRICGVAEVHLHRDPARGAEIAVSVDEDRRRAGLGSALFARAVAECRARGVADVSIVCLHGNVAMRRIAERAGFARVPGGDAATVTARLGGPLPSGRAKMDGT</sequence>
<feature type="domain" description="N-acetyltransferase" evidence="3">
    <location>
        <begin position="13"/>
        <end position="156"/>
    </location>
</feature>
<protein>
    <submittedName>
        <fullName evidence="4">Acetyltransferase (GNAT) family protein</fullName>
    </submittedName>
</protein>
<evidence type="ECO:0000256" key="1">
    <source>
        <dbReference type="ARBA" id="ARBA00022679"/>
    </source>
</evidence>
<evidence type="ECO:0000313" key="5">
    <source>
        <dbReference type="Proteomes" id="UP000238338"/>
    </source>
</evidence>
<dbReference type="RefSeq" id="WP_170076137.1">
    <property type="nucleotide sequence ID" value="NZ_PVEP01000002.1"/>
</dbReference>
<dbReference type="Gene3D" id="3.40.630.30">
    <property type="match status" value="1"/>
</dbReference>
<dbReference type="PROSITE" id="PS51186">
    <property type="entry name" value="GNAT"/>
    <property type="match status" value="1"/>
</dbReference>